<reference evidence="2 3" key="1">
    <citation type="submission" date="2019-07" db="EMBL/GenBank/DDBJ databases">
        <title>Whole genome shotgun sequence of Reyranella soli NBRC 108950.</title>
        <authorList>
            <person name="Hosoyama A."/>
            <person name="Uohara A."/>
            <person name="Ohji S."/>
            <person name="Ichikawa N."/>
        </authorList>
    </citation>
    <scope>NUCLEOTIDE SEQUENCE [LARGE SCALE GENOMIC DNA]</scope>
    <source>
        <strain evidence="2 3">NBRC 108950</strain>
    </source>
</reference>
<sequence length="152" mass="17458">MVEERLAEAASVLGRLPPMQVFSYSRTWPRLLLDYSSMVSQRPGMTPPDMAAVGRMEEALDWSAWLKSTDSRIVWQRANGRRWKDICSGVGLARAAVHEHWRYAHCLIAWRLNGMPAPTRTSRRTLIARFRNEPKPNAFADTFVPDKFGRNE</sequence>
<comment type="caution">
    <text evidence="2">The sequence shown here is derived from an EMBL/GenBank/DDBJ whole genome shotgun (WGS) entry which is preliminary data.</text>
</comment>
<accession>A0A512NPQ7</accession>
<evidence type="ECO:0000313" key="2">
    <source>
        <dbReference type="EMBL" id="GEP60929.1"/>
    </source>
</evidence>
<gene>
    <name evidence="2" type="ORF">RSO01_80950</name>
</gene>
<evidence type="ECO:0000313" key="3">
    <source>
        <dbReference type="Proteomes" id="UP000321058"/>
    </source>
</evidence>
<feature type="domain" description="DUF6362" evidence="1">
    <location>
        <begin position="15"/>
        <end position="108"/>
    </location>
</feature>
<dbReference type="Pfam" id="PF19889">
    <property type="entry name" value="DUF6362"/>
    <property type="match status" value="1"/>
</dbReference>
<dbReference type="Proteomes" id="UP000321058">
    <property type="component" value="Unassembled WGS sequence"/>
</dbReference>
<dbReference type="EMBL" id="BKAJ01000190">
    <property type="protein sequence ID" value="GEP60929.1"/>
    <property type="molecule type" value="Genomic_DNA"/>
</dbReference>
<organism evidence="2 3">
    <name type="scientific">Reyranella soli</name>
    <dbReference type="NCBI Taxonomy" id="1230389"/>
    <lineage>
        <taxon>Bacteria</taxon>
        <taxon>Pseudomonadati</taxon>
        <taxon>Pseudomonadota</taxon>
        <taxon>Alphaproteobacteria</taxon>
        <taxon>Hyphomicrobiales</taxon>
        <taxon>Reyranellaceae</taxon>
        <taxon>Reyranella</taxon>
    </lineage>
</organism>
<keyword evidence="3" id="KW-1185">Reference proteome</keyword>
<dbReference type="AlphaFoldDB" id="A0A512NPQ7"/>
<dbReference type="InterPro" id="IPR045942">
    <property type="entry name" value="DUF6362"/>
</dbReference>
<protein>
    <recommendedName>
        <fullName evidence="1">DUF6362 domain-containing protein</fullName>
    </recommendedName>
</protein>
<proteinExistence type="predicted"/>
<evidence type="ECO:0000259" key="1">
    <source>
        <dbReference type="Pfam" id="PF19889"/>
    </source>
</evidence>
<name>A0A512NPQ7_9HYPH</name>